<comment type="caution">
    <text evidence="4">The sequence shown here is derived from an EMBL/GenBank/DDBJ whole genome shotgun (WGS) entry which is preliminary data.</text>
</comment>
<keyword evidence="5" id="KW-1185">Reference proteome</keyword>
<dbReference type="InterPro" id="IPR016039">
    <property type="entry name" value="Thiolase-like"/>
</dbReference>
<gene>
    <name evidence="4" type="ORF">AB0A76_01510</name>
</gene>
<dbReference type="Pfam" id="PF08541">
    <property type="entry name" value="ACP_syn_III_C"/>
    <property type="match status" value="1"/>
</dbReference>
<dbReference type="InterPro" id="IPR013747">
    <property type="entry name" value="ACP_syn_III_C"/>
</dbReference>
<feature type="domain" description="Beta-ketoacyl-[acyl-carrier-protein] synthase III C-terminal" evidence="3">
    <location>
        <begin position="220"/>
        <end position="306"/>
    </location>
</feature>
<evidence type="ECO:0000313" key="5">
    <source>
        <dbReference type="Proteomes" id="UP001551210"/>
    </source>
</evidence>
<dbReference type="Proteomes" id="UP001551210">
    <property type="component" value="Unassembled WGS sequence"/>
</dbReference>
<keyword evidence="1" id="KW-0808">Transferase</keyword>
<evidence type="ECO:0000256" key="2">
    <source>
        <dbReference type="ARBA" id="ARBA00023315"/>
    </source>
</evidence>
<evidence type="ECO:0000256" key="1">
    <source>
        <dbReference type="ARBA" id="ARBA00022679"/>
    </source>
</evidence>
<evidence type="ECO:0000313" key="4">
    <source>
        <dbReference type="EMBL" id="MEU7291874.1"/>
    </source>
</evidence>
<organism evidence="4 5">
    <name type="scientific">Streptomyces exfoliatus</name>
    <name type="common">Streptomyces hydrogenans</name>
    <dbReference type="NCBI Taxonomy" id="1905"/>
    <lineage>
        <taxon>Bacteria</taxon>
        <taxon>Bacillati</taxon>
        <taxon>Actinomycetota</taxon>
        <taxon>Actinomycetes</taxon>
        <taxon>Kitasatosporales</taxon>
        <taxon>Streptomycetaceae</taxon>
        <taxon>Streptomyces</taxon>
    </lineage>
</organism>
<dbReference type="PANTHER" id="PTHR34069">
    <property type="entry name" value="3-OXOACYL-[ACYL-CARRIER-PROTEIN] SYNTHASE 3"/>
    <property type="match status" value="1"/>
</dbReference>
<reference evidence="4 5" key="1">
    <citation type="submission" date="2024-06" db="EMBL/GenBank/DDBJ databases">
        <title>The Natural Products Discovery Center: Release of the First 8490 Sequenced Strains for Exploring Actinobacteria Biosynthetic Diversity.</title>
        <authorList>
            <person name="Kalkreuter E."/>
            <person name="Kautsar S.A."/>
            <person name="Yang D."/>
            <person name="Bader C.D."/>
            <person name="Teijaro C.N."/>
            <person name="Fluegel L."/>
            <person name="Davis C.M."/>
            <person name="Simpson J.R."/>
            <person name="Lauterbach L."/>
            <person name="Steele A.D."/>
            <person name="Gui C."/>
            <person name="Meng S."/>
            <person name="Li G."/>
            <person name="Viehrig K."/>
            <person name="Ye F."/>
            <person name="Su P."/>
            <person name="Kiefer A.F."/>
            <person name="Nichols A."/>
            <person name="Cepeda A.J."/>
            <person name="Yan W."/>
            <person name="Fan B."/>
            <person name="Jiang Y."/>
            <person name="Adhikari A."/>
            <person name="Zheng C.-J."/>
            <person name="Schuster L."/>
            <person name="Cowan T.M."/>
            <person name="Smanski M.J."/>
            <person name="Chevrette M.G."/>
            <person name="De Carvalho L.P.S."/>
            <person name="Shen B."/>
        </authorList>
    </citation>
    <scope>NUCLEOTIDE SEQUENCE [LARGE SCALE GENOMIC DNA]</scope>
    <source>
        <strain evidence="4 5">NPDC045705</strain>
    </source>
</reference>
<name>A0ABV3CNW2_STREX</name>
<dbReference type="SUPFAM" id="SSF53901">
    <property type="entry name" value="Thiolase-like"/>
    <property type="match status" value="1"/>
</dbReference>
<evidence type="ECO:0000259" key="3">
    <source>
        <dbReference type="Pfam" id="PF08541"/>
    </source>
</evidence>
<protein>
    <submittedName>
        <fullName evidence="4">3-oxoacyl-[acyl-carrier-protein] synthase III C-terminal domain-containing protein</fullName>
    </submittedName>
</protein>
<dbReference type="PANTHER" id="PTHR34069:SF2">
    <property type="entry name" value="BETA-KETOACYL-[ACYL-CARRIER-PROTEIN] SYNTHASE III"/>
    <property type="match status" value="1"/>
</dbReference>
<dbReference type="RefSeq" id="WP_359203170.1">
    <property type="nucleotide sequence ID" value="NZ_JBEZAM010000001.1"/>
</dbReference>
<proteinExistence type="predicted"/>
<accession>A0ABV3CNW2</accession>
<sequence>MITLEAIESHFPARTVSVEDRAAELGLTAEQTHMFRRHFGIDRMRYEPSLGIVEQLVPAAERALAGTSPAAVRHLVFAHALHGADQLSPDTLREVARRLGLEHANAFAVTQQNCAVSMSALDIAGTLLQAEEDPSARALVVVGDKPLTQEAQLIMNTCVVADGTAAALVANDGPGVPVRSFATRTLGQFSDGVLSTPETFRAAAEARPRVLAEVMEEAVQSAGCTLDDVQWFVPPSPNLVFWQDAVPDDELRARFFLDNIPRYSHCLAADVLANYVTLREEKRLEPDRPVMLVAIGVGMTFSAMVVVPGTEHGAVAR</sequence>
<dbReference type="EMBL" id="JBEZAM010000001">
    <property type="protein sequence ID" value="MEU7291874.1"/>
    <property type="molecule type" value="Genomic_DNA"/>
</dbReference>
<dbReference type="Gene3D" id="3.40.47.10">
    <property type="match status" value="2"/>
</dbReference>
<keyword evidence="2" id="KW-0012">Acyltransferase</keyword>